<dbReference type="Gene3D" id="4.10.860.10">
    <property type="entry name" value="UVR domain"/>
    <property type="match status" value="1"/>
</dbReference>
<keyword evidence="2" id="KW-0472">Membrane</keyword>
<dbReference type="AlphaFoldDB" id="A0A7S1WH13"/>
<gene>
    <name evidence="3" type="ORF">ACAT0790_LOCUS44481</name>
</gene>
<reference evidence="3" key="1">
    <citation type="submission" date="2021-01" db="EMBL/GenBank/DDBJ databases">
        <authorList>
            <person name="Corre E."/>
            <person name="Pelletier E."/>
            <person name="Niang G."/>
            <person name="Scheremetjew M."/>
            <person name="Finn R."/>
            <person name="Kale V."/>
            <person name="Holt S."/>
            <person name="Cochrane G."/>
            <person name="Meng A."/>
            <person name="Brown T."/>
            <person name="Cohen L."/>
        </authorList>
    </citation>
    <scope>NUCLEOTIDE SEQUENCE</scope>
    <source>
        <strain evidence="3">OF101</strain>
    </source>
</reference>
<feature type="region of interest" description="Disordered" evidence="1">
    <location>
        <begin position="1"/>
        <end position="27"/>
    </location>
</feature>
<organism evidence="3">
    <name type="scientific">Alexandrium catenella</name>
    <name type="common">Red tide dinoflagellate</name>
    <name type="synonym">Gonyaulax catenella</name>
    <dbReference type="NCBI Taxonomy" id="2925"/>
    <lineage>
        <taxon>Eukaryota</taxon>
        <taxon>Sar</taxon>
        <taxon>Alveolata</taxon>
        <taxon>Dinophyceae</taxon>
        <taxon>Gonyaulacales</taxon>
        <taxon>Pyrocystaceae</taxon>
        <taxon>Alexandrium</taxon>
    </lineage>
</organism>
<evidence type="ECO:0000256" key="2">
    <source>
        <dbReference type="SAM" id="Phobius"/>
    </source>
</evidence>
<evidence type="ECO:0000313" key="3">
    <source>
        <dbReference type="EMBL" id="CAD9167713.1"/>
    </source>
</evidence>
<feature type="compositionally biased region" description="Low complexity" evidence="1">
    <location>
        <begin position="73"/>
        <end position="89"/>
    </location>
</feature>
<feature type="transmembrane region" description="Helical" evidence="2">
    <location>
        <begin position="126"/>
        <end position="149"/>
    </location>
</feature>
<evidence type="ECO:0008006" key="4">
    <source>
        <dbReference type="Google" id="ProtNLM"/>
    </source>
</evidence>
<proteinExistence type="predicted"/>
<sequence length="170" mass="18218">MAPRADEAEGAGVPDGEKEQRLPQNPAVLRAAVEIVKRKKADAIEKEEYEAAARFHQKLQELEVQLQATEGSCGAGEAAAGADTPDAAPRTGGDGHSARPRSLLATPNPFRTVELLRQSGYSRLQAYALLGLLYIAVFAVEMLLVYVGWQFMGRTAGGADDAGEEAFDEF</sequence>
<keyword evidence="2" id="KW-0812">Transmembrane</keyword>
<accession>A0A7S1WH13</accession>
<dbReference type="EMBL" id="HBGE01074212">
    <property type="protein sequence ID" value="CAD9167713.1"/>
    <property type="molecule type" value="Transcribed_RNA"/>
</dbReference>
<evidence type="ECO:0000256" key="1">
    <source>
        <dbReference type="SAM" id="MobiDB-lite"/>
    </source>
</evidence>
<feature type="region of interest" description="Disordered" evidence="1">
    <location>
        <begin position="73"/>
        <end position="104"/>
    </location>
</feature>
<name>A0A7S1WH13_ALECA</name>
<keyword evidence="2" id="KW-1133">Transmembrane helix</keyword>
<protein>
    <recommendedName>
        <fullName evidence="4">UVR domain-containing protein</fullName>
    </recommendedName>
</protein>